<dbReference type="InterPro" id="IPR027409">
    <property type="entry name" value="GroEL-like_apical_dom_sf"/>
</dbReference>
<keyword evidence="4" id="KW-1185">Reference proteome</keyword>
<sequence>MPAKIITYGSTAREAMLEDIAVLTGGQVVSEDMVGPHCVFNDIPASALLYPFGCQMGIPL</sequence>
<evidence type="ECO:0000313" key="4">
    <source>
        <dbReference type="Proteomes" id="UP000293902"/>
    </source>
</evidence>
<gene>
    <name evidence="2" type="ORF">DO021_15355</name>
    <name evidence="1" type="ORF">EYB58_12050</name>
</gene>
<reference evidence="1 4" key="2">
    <citation type="submission" date="2019-02" db="EMBL/GenBank/DDBJ databases">
        <title>Complete genome sequence of Desulfobacter hydrogenophilus AcRS1.</title>
        <authorList>
            <person name="Marietou A."/>
            <person name="Lund M.B."/>
            <person name="Marshall I.P.G."/>
            <person name="Schreiber L."/>
            <person name="Jorgensen B."/>
        </authorList>
    </citation>
    <scope>NUCLEOTIDE SEQUENCE [LARGE SCALE GENOMIC DNA]</scope>
    <source>
        <strain evidence="1 4">AcRS1</strain>
    </source>
</reference>
<evidence type="ECO:0000313" key="3">
    <source>
        <dbReference type="Proteomes" id="UP000248798"/>
    </source>
</evidence>
<name>A0A328FCP2_9BACT</name>
<dbReference type="Proteomes" id="UP000293902">
    <property type="component" value="Chromosome"/>
</dbReference>
<evidence type="ECO:0000313" key="1">
    <source>
        <dbReference type="EMBL" id="QBH13593.1"/>
    </source>
</evidence>
<accession>A0A328FCP2</accession>
<organism evidence="2 3">
    <name type="scientific">Desulfobacter hydrogenophilus</name>
    <dbReference type="NCBI Taxonomy" id="2291"/>
    <lineage>
        <taxon>Bacteria</taxon>
        <taxon>Pseudomonadati</taxon>
        <taxon>Thermodesulfobacteriota</taxon>
        <taxon>Desulfobacteria</taxon>
        <taxon>Desulfobacterales</taxon>
        <taxon>Desulfobacteraceae</taxon>
        <taxon>Desulfobacter</taxon>
    </lineage>
</organism>
<proteinExistence type="predicted"/>
<dbReference type="Proteomes" id="UP000248798">
    <property type="component" value="Unassembled WGS sequence"/>
</dbReference>
<dbReference type="RefSeq" id="WP_111958240.1">
    <property type="nucleotide sequence ID" value="NZ_CP036313.1"/>
</dbReference>
<reference evidence="2 3" key="1">
    <citation type="submission" date="2018-06" db="EMBL/GenBank/DDBJ databases">
        <title>Complete Genome Sequence of Desulfobacter hydrogenophilus (DSM3380).</title>
        <authorList>
            <person name="Marietou A."/>
            <person name="Schreiber L."/>
            <person name="Marshall I."/>
            <person name="Jorgensen B."/>
        </authorList>
    </citation>
    <scope>NUCLEOTIDE SEQUENCE [LARGE SCALE GENOMIC DNA]</scope>
    <source>
        <strain evidence="2 3">DSM 3380</strain>
    </source>
</reference>
<protein>
    <submittedName>
        <fullName evidence="2">Uncharacterized protein</fullName>
    </submittedName>
</protein>
<dbReference type="EMBL" id="CP036313">
    <property type="protein sequence ID" value="QBH13593.1"/>
    <property type="molecule type" value="Genomic_DNA"/>
</dbReference>
<dbReference type="AlphaFoldDB" id="A0A328FCP2"/>
<dbReference type="SUPFAM" id="SSF52029">
    <property type="entry name" value="GroEL apical domain-like"/>
    <property type="match status" value="1"/>
</dbReference>
<evidence type="ECO:0000313" key="2">
    <source>
        <dbReference type="EMBL" id="RAM01182.1"/>
    </source>
</evidence>
<dbReference type="EMBL" id="QLNI01000031">
    <property type="protein sequence ID" value="RAM01182.1"/>
    <property type="molecule type" value="Genomic_DNA"/>
</dbReference>